<dbReference type="GO" id="GO:0006935">
    <property type="term" value="P:chemotaxis"/>
    <property type="evidence" value="ECO:0007669"/>
    <property type="project" value="UniProtKB-ARBA"/>
</dbReference>
<dbReference type="InterPro" id="IPR004089">
    <property type="entry name" value="MCPsignal_dom"/>
</dbReference>
<dbReference type="PROSITE" id="PS50885">
    <property type="entry name" value="HAMP"/>
    <property type="match status" value="2"/>
</dbReference>
<keyword evidence="2 4" id="KW-0807">Transducer</keyword>
<dbReference type="STRING" id="1232683.ADIMK_0661"/>
<dbReference type="SMART" id="SM00283">
    <property type="entry name" value="MA"/>
    <property type="match status" value="1"/>
</dbReference>
<dbReference type="Proteomes" id="UP000028252">
    <property type="component" value="Unassembled WGS sequence"/>
</dbReference>
<organism evidence="8 9">
    <name type="scientific">Marinobacterium lacunae</name>
    <dbReference type="NCBI Taxonomy" id="1232683"/>
    <lineage>
        <taxon>Bacteria</taxon>
        <taxon>Pseudomonadati</taxon>
        <taxon>Pseudomonadota</taxon>
        <taxon>Gammaproteobacteria</taxon>
        <taxon>Oceanospirillales</taxon>
        <taxon>Oceanospirillaceae</taxon>
        <taxon>Marinobacterium</taxon>
    </lineage>
</organism>
<dbReference type="Pfam" id="PF00672">
    <property type="entry name" value="HAMP"/>
    <property type="match status" value="1"/>
</dbReference>
<keyword evidence="5" id="KW-0812">Transmembrane</keyword>
<dbReference type="SUPFAM" id="SSF158472">
    <property type="entry name" value="HAMP domain-like"/>
    <property type="match status" value="1"/>
</dbReference>
<dbReference type="Gene3D" id="6.10.340.10">
    <property type="match status" value="1"/>
</dbReference>
<dbReference type="eggNOG" id="COG0840">
    <property type="taxonomic scope" value="Bacteria"/>
</dbReference>
<dbReference type="PATRIC" id="fig|1232683.4.peg.653"/>
<feature type="domain" description="HAMP" evidence="7">
    <location>
        <begin position="282"/>
        <end position="318"/>
    </location>
</feature>
<dbReference type="Pfam" id="PF00015">
    <property type="entry name" value="MCPsignal"/>
    <property type="match status" value="1"/>
</dbReference>
<evidence type="ECO:0000259" key="7">
    <source>
        <dbReference type="PROSITE" id="PS50885"/>
    </source>
</evidence>
<reference evidence="8 9" key="1">
    <citation type="submission" date="2014-04" db="EMBL/GenBank/DDBJ databases">
        <title>Marinobacterium kochiensis sp. nov., isolated from sediment sample collected from Kochi backwaters in Kerala, India.</title>
        <authorList>
            <person name="Singh A."/>
            <person name="Pinnaka A.K."/>
        </authorList>
    </citation>
    <scope>NUCLEOTIDE SEQUENCE [LARGE SCALE GENOMIC DNA]</scope>
    <source>
        <strain evidence="8 9">AK27</strain>
    </source>
</reference>
<evidence type="ECO:0000313" key="8">
    <source>
        <dbReference type="EMBL" id="KEA64959.1"/>
    </source>
</evidence>
<evidence type="ECO:0000256" key="3">
    <source>
        <dbReference type="ARBA" id="ARBA00029447"/>
    </source>
</evidence>
<evidence type="ECO:0000259" key="6">
    <source>
        <dbReference type="PROSITE" id="PS50111"/>
    </source>
</evidence>
<dbReference type="AlphaFoldDB" id="A0A081G2F4"/>
<dbReference type="GO" id="GO:0007165">
    <property type="term" value="P:signal transduction"/>
    <property type="evidence" value="ECO:0007669"/>
    <property type="project" value="UniProtKB-KW"/>
</dbReference>
<evidence type="ECO:0000256" key="5">
    <source>
        <dbReference type="SAM" id="Phobius"/>
    </source>
</evidence>
<dbReference type="PANTHER" id="PTHR32089">
    <property type="entry name" value="METHYL-ACCEPTING CHEMOTAXIS PROTEIN MCPB"/>
    <property type="match status" value="1"/>
</dbReference>
<evidence type="ECO:0000256" key="1">
    <source>
        <dbReference type="ARBA" id="ARBA00004370"/>
    </source>
</evidence>
<accession>A0A081G2F4</accession>
<feature type="domain" description="HAMP" evidence="7">
    <location>
        <begin position="208"/>
        <end position="260"/>
    </location>
</feature>
<name>A0A081G2F4_9GAMM</name>
<keyword evidence="5" id="KW-0472">Membrane</keyword>
<dbReference type="GO" id="GO:0016020">
    <property type="term" value="C:membrane"/>
    <property type="evidence" value="ECO:0007669"/>
    <property type="project" value="UniProtKB-SubCell"/>
</dbReference>
<protein>
    <submittedName>
        <fullName evidence="8">Type IV pilus biogenesis protein PilJ</fullName>
    </submittedName>
</protein>
<dbReference type="PANTHER" id="PTHR32089:SF114">
    <property type="entry name" value="METHYL-ACCEPTING CHEMOTAXIS PROTEIN MCPB"/>
    <property type="match status" value="1"/>
</dbReference>
<dbReference type="RefSeq" id="WP_081849640.1">
    <property type="nucleotide sequence ID" value="NZ_JMQN01000013.1"/>
</dbReference>
<comment type="similarity">
    <text evidence="3">Belongs to the methyl-accepting chemotaxis (MCP) protein family.</text>
</comment>
<dbReference type="SUPFAM" id="SSF58104">
    <property type="entry name" value="Methyl-accepting chemotaxis protein (MCP) signaling domain"/>
    <property type="match status" value="1"/>
</dbReference>
<dbReference type="EMBL" id="JMQN01000013">
    <property type="protein sequence ID" value="KEA64959.1"/>
    <property type="molecule type" value="Genomic_DNA"/>
</dbReference>
<gene>
    <name evidence="8" type="ORF">ADIMK_0661</name>
</gene>
<dbReference type="SMART" id="SM00304">
    <property type="entry name" value="HAMP"/>
    <property type="match status" value="2"/>
</dbReference>
<keyword evidence="9" id="KW-1185">Reference proteome</keyword>
<dbReference type="Gene3D" id="1.10.287.950">
    <property type="entry name" value="Methyl-accepting chemotaxis protein"/>
    <property type="match status" value="1"/>
</dbReference>
<keyword evidence="5" id="KW-1133">Transmembrane helix</keyword>
<feature type="domain" description="Methyl-accepting transducer" evidence="6">
    <location>
        <begin position="323"/>
        <end position="559"/>
    </location>
</feature>
<dbReference type="PROSITE" id="PS50111">
    <property type="entry name" value="CHEMOTAXIS_TRANSDUC_2"/>
    <property type="match status" value="1"/>
</dbReference>
<evidence type="ECO:0000313" key="9">
    <source>
        <dbReference type="Proteomes" id="UP000028252"/>
    </source>
</evidence>
<feature type="transmembrane region" description="Helical" evidence="5">
    <location>
        <begin position="187"/>
        <end position="206"/>
    </location>
</feature>
<proteinExistence type="inferred from homology"/>
<dbReference type="InterPro" id="IPR003660">
    <property type="entry name" value="HAMP_dom"/>
</dbReference>
<evidence type="ECO:0000256" key="4">
    <source>
        <dbReference type="PROSITE-ProRule" id="PRU00284"/>
    </source>
</evidence>
<comment type="subcellular location">
    <subcellularLocation>
        <location evidence="1">Membrane</location>
    </subcellularLocation>
</comment>
<evidence type="ECO:0000256" key="2">
    <source>
        <dbReference type="ARBA" id="ARBA00023224"/>
    </source>
</evidence>
<feature type="transmembrane region" description="Helical" evidence="5">
    <location>
        <begin position="12"/>
        <end position="35"/>
    </location>
</feature>
<sequence length="610" mass="66997">MSFFVGIQHIRVGVKFAIAGLLMIIGVAAISGAFYQTILIVEQSQATREKTRSLAENVGRLDTLLARISKTLAETEANTFSDFVNASLRYGNAVESVLDRWPNQEERQNFNQALETQGFWKVMDTLERLSSNPDQLSVVQARDARRSLSALTDDLYITNLRLQDMVREYERQNIRAENAALSETIKLTFVALILLSFALAVALAITKYGVLDPVRRIQNTVDAVRSGDTEARTRLSNRDELGQMATVLDTLLDEKELALSEQAAENKKLNDSIIGLIQSVFRISQRDLTIRVPVAEDITGAVADSINQLTDSIEGVLREVSAVSYEVNDTSVKVKAQSDTVLLHASKEQEEITETLQGLDSAIQAMQLIARLAAVSNTASKRAINTTETAKESVSATIGSINKIRQTIHEAEKRIKRLGERSQEIGGIVGLINNISERTHILSLNASMHAASAGEAGRGLMVVVDEVQRLAENSREATAEIESLINNIQMETADTIHVINSVIEDVVSGTRLAEQAGERMEETRETTQSLVDSVLRIARSATTQAKLAQGLRERAGNINEFTRATNSEMLAQRQLSERLVSAADDLKRSVGVFKLQAVEEPEVAELVEAV</sequence>
<comment type="caution">
    <text evidence="8">The sequence shown here is derived from an EMBL/GenBank/DDBJ whole genome shotgun (WGS) entry which is preliminary data.</text>
</comment>
<dbReference type="CDD" id="cd06225">
    <property type="entry name" value="HAMP"/>
    <property type="match status" value="1"/>
</dbReference>
<dbReference type="OrthoDB" id="9177152at2"/>